<dbReference type="EMBL" id="GEVM01024770">
    <property type="protein sequence ID" value="JAU81168.1"/>
    <property type="molecule type" value="Transcribed_RNA"/>
</dbReference>
<dbReference type="PANTHER" id="PTHR31293">
    <property type="entry name" value="RNI-LIKE SUPERFAMILY PROTEIN"/>
    <property type="match status" value="1"/>
</dbReference>
<name>A0A1J3INW5_NOCCA</name>
<proteinExistence type="predicted"/>
<evidence type="ECO:0000313" key="1">
    <source>
        <dbReference type="EMBL" id="JAU81168.1"/>
    </source>
</evidence>
<sequence>MKNLIDAQINFFLSEDQLKQVREPDNDYWFDEEDALGYSNVWKLFHGIQKVPHLDLFPDTLEVLSLCESMRVFNNLKSLYIKSNKDQGWQAMPVLLRNSSH</sequence>
<dbReference type="InterPro" id="IPR055294">
    <property type="entry name" value="FBL60-like"/>
</dbReference>
<reference evidence="1" key="1">
    <citation type="submission" date="2016-07" db="EMBL/GenBank/DDBJ databases">
        <title>De novo transcriptome assembly of four accessions of the metal hyperaccumulator plant Noccaea caerulescens.</title>
        <authorList>
            <person name="Blande D."/>
            <person name="Halimaa P."/>
            <person name="Tervahauta A.I."/>
            <person name="Aarts M.G."/>
            <person name="Karenlampi S.O."/>
        </authorList>
    </citation>
    <scope>NUCLEOTIDE SEQUENCE</scope>
</reference>
<protein>
    <submittedName>
        <fullName evidence="1">Putative F-box protein</fullName>
    </submittedName>
</protein>
<gene>
    <name evidence="1" type="ORF">MP_TR5360_c1_g1_i1_g.14877</name>
</gene>
<accession>A0A1J3INW5</accession>
<organism evidence="1">
    <name type="scientific">Noccaea caerulescens</name>
    <name type="common">Alpine penny-cress</name>
    <name type="synonym">Thlaspi caerulescens</name>
    <dbReference type="NCBI Taxonomy" id="107243"/>
    <lineage>
        <taxon>Eukaryota</taxon>
        <taxon>Viridiplantae</taxon>
        <taxon>Streptophyta</taxon>
        <taxon>Embryophyta</taxon>
        <taxon>Tracheophyta</taxon>
        <taxon>Spermatophyta</taxon>
        <taxon>Magnoliopsida</taxon>
        <taxon>eudicotyledons</taxon>
        <taxon>Gunneridae</taxon>
        <taxon>Pentapetalae</taxon>
        <taxon>rosids</taxon>
        <taxon>malvids</taxon>
        <taxon>Brassicales</taxon>
        <taxon>Brassicaceae</taxon>
        <taxon>Coluteocarpeae</taxon>
        <taxon>Noccaea</taxon>
    </lineage>
</organism>
<dbReference type="AlphaFoldDB" id="A0A1J3INW5"/>
<dbReference type="PANTHER" id="PTHR31293:SF16">
    <property type="entry name" value="RNI-LIKE SUPERFAMILY PROTEIN"/>
    <property type="match status" value="1"/>
</dbReference>